<feature type="transmembrane region" description="Helical" evidence="5">
    <location>
        <begin position="105"/>
        <end position="128"/>
    </location>
</feature>
<dbReference type="GO" id="GO:0016020">
    <property type="term" value="C:membrane"/>
    <property type="evidence" value="ECO:0007669"/>
    <property type="project" value="UniProtKB-SubCell"/>
</dbReference>
<comment type="subcellular location">
    <subcellularLocation>
        <location evidence="1">Membrane</location>
        <topology evidence="1">Multi-pass membrane protein</topology>
    </subcellularLocation>
</comment>
<feature type="transmembrane region" description="Helical" evidence="5">
    <location>
        <begin position="36"/>
        <end position="58"/>
    </location>
</feature>
<sequence>MTTAPPPQENAGLTSLVETIVAPASAFDRLAEKQTWGWAFIASSLLMAVGALAGGPVTRHVTQLIMERQAAAAATPQQAAAIANAATFTAKFSTFGWVFAPLSVLWLVLIATVILLIGNALFGGKASFKQLWCASMNVSVVLSLGALLASIVIAIRGTGAITGIFDFLHSSISLAAIAPTDNLKILTTLSMITPFSLWALWLNALIMQRIARMEPPRAWTAAIAALLLPALVYGAFAHVPGKSATGTAPTTSASASP</sequence>
<dbReference type="Pfam" id="PF04893">
    <property type="entry name" value="Yip1"/>
    <property type="match status" value="1"/>
</dbReference>
<evidence type="ECO:0000256" key="3">
    <source>
        <dbReference type="ARBA" id="ARBA00022989"/>
    </source>
</evidence>
<keyword evidence="4 5" id="KW-0472">Membrane</keyword>
<evidence type="ECO:0000256" key="2">
    <source>
        <dbReference type="ARBA" id="ARBA00022692"/>
    </source>
</evidence>
<feature type="transmembrane region" description="Helical" evidence="5">
    <location>
        <begin position="140"/>
        <end position="165"/>
    </location>
</feature>
<feature type="transmembrane region" description="Helical" evidence="5">
    <location>
        <begin position="218"/>
        <end position="236"/>
    </location>
</feature>
<feature type="domain" description="Yip1" evidence="6">
    <location>
        <begin position="18"/>
        <end position="232"/>
    </location>
</feature>
<accession>E6PFQ4</accession>
<dbReference type="EMBL" id="CABL01000008">
    <property type="protein sequence ID" value="CBH75291.1"/>
    <property type="molecule type" value="Genomic_DNA"/>
</dbReference>
<keyword evidence="3 5" id="KW-1133">Transmembrane helix</keyword>
<keyword evidence="2 5" id="KW-0812">Transmembrane</keyword>
<evidence type="ECO:0000259" key="6">
    <source>
        <dbReference type="Pfam" id="PF04893"/>
    </source>
</evidence>
<gene>
    <name evidence="7" type="ORF">CARN1_1308</name>
</gene>
<dbReference type="AlphaFoldDB" id="E6PFQ4"/>
<reference evidence="7" key="1">
    <citation type="submission" date="2009-10" db="EMBL/GenBank/DDBJ databases">
        <title>Diversity of trophic interactions inside an arsenic-rich microbial ecosystem.</title>
        <authorList>
            <person name="Bertin P.N."/>
            <person name="Heinrich-Salmeron A."/>
            <person name="Pelletier E."/>
            <person name="Goulhen-Chollet F."/>
            <person name="Arsene-Ploetze F."/>
            <person name="Gallien S."/>
            <person name="Calteau A."/>
            <person name="Vallenet D."/>
            <person name="Casiot C."/>
            <person name="Chane-Woon-Ming B."/>
            <person name="Giloteaux L."/>
            <person name="Barakat M."/>
            <person name="Bonnefoy V."/>
            <person name="Bruneel O."/>
            <person name="Chandler M."/>
            <person name="Cleiss J."/>
            <person name="Duran R."/>
            <person name="Elbaz-Poulichet F."/>
            <person name="Fonknechten N."/>
            <person name="Lauga B."/>
            <person name="Mornico D."/>
            <person name="Ortet P."/>
            <person name="Schaeffer C."/>
            <person name="Siguier P."/>
            <person name="Alexander Thil Smith A."/>
            <person name="Van Dorsselaer A."/>
            <person name="Weissenbach J."/>
            <person name="Medigue C."/>
            <person name="Le Paslier D."/>
        </authorList>
    </citation>
    <scope>NUCLEOTIDE SEQUENCE</scope>
</reference>
<dbReference type="InterPro" id="IPR006977">
    <property type="entry name" value="Yip1_dom"/>
</dbReference>
<organism evidence="7">
    <name type="scientific">mine drainage metagenome</name>
    <dbReference type="NCBI Taxonomy" id="410659"/>
    <lineage>
        <taxon>unclassified sequences</taxon>
        <taxon>metagenomes</taxon>
        <taxon>ecological metagenomes</taxon>
    </lineage>
</organism>
<evidence type="ECO:0000256" key="5">
    <source>
        <dbReference type="SAM" id="Phobius"/>
    </source>
</evidence>
<protein>
    <recommendedName>
        <fullName evidence="6">Yip1 domain-containing protein</fullName>
    </recommendedName>
</protein>
<evidence type="ECO:0000256" key="4">
    <source>
        <dbReference type="ARBA" id="ARBA00023136"/>
    </source>
</evidence>
<evidence type="ECO:0000256" key="1">
    <source>
        <dbReference type="ARBA" id="ARBA00004141"/>
    </source>
</evidence>
<name>E6PFQ4_9ZZZZ</name>
<feature type="transmembrane region" description="Helical" evidence="5">
    <location>
        <begin position="185"/>
        <end position="206"/>
    </location>
</feature>
<proteinExistence type="predicted"/>
<comment type="caution">
    <text evidence="7">The sequence shown here is derived from an EMBL/GenBank/DDBJ whole genome shotgun (WGS) entry which is preliminary data.</text>
</comment>
<evidence type="ECO:0000313" key="7">
    <source>
        <dbReference type="EMBL" id="CBH75291.1"/>
    </source>
</evidence>